<proteinExistence type="predicted"/>
<dbReference type="EMBL" id="BAAAFD010000002">
    <property type="protein sequence ID" value="GAA0853737.1"/>
    <property type="molecule type" value="Genomic_DNA"/>
</dbReference>
<dbReference type="SUPFAM" id="SSF55486">
    <property type="entry name" value="Metalloproteases ('zincins'), catalytic domain"/>
    <property type="match status" value="1"/>
</dbReference>
<dbReference type="Pfam" id="PF17963">
    <property type="entry name" value="Big_9"/>
    <property type="match status" value="1"/>
</dbReference>
<dbReference type="Pfam" id="PF13583">
    <property type="entry name" value="Reprolysin_4"/>
    <property type="match status" value="1"/>
</dbReference>
<name>A0ABP3WNM6_9ALTE</name>
<keyword evidence="4" id="KW-1185">Reference proteome</keyword>
<dbReference type="InterPro" id="IPR024079">
    <property type="entry name" value="MetalloPept_cat_dom_sf"/>
</dbReference>
<feature type="signal peptide" evidence="2">
    <location>
        <begin position="1"/>
        <end position="22"/>
    </location>
</feature>
<comment type="caution">
    <text evidence="3">The sequence shown here is derived from an EMBL/GenBank/DDBJ whole genome shotgun (WGS) entry which is preliminary data.</text>
</comment>
<protein>
    <recommendedName>
        <fullName evidence="5">Metallo-peptidase family M12B Reprolysin-like</fullName>
    </recommendedName>
</protein>
<dbReference type="RefSeq" id="WP_343856603.1">
    <property type="nucleotide sequence ID" value="NZ_BAAAFD010000002.1"/>
</dbReference>
<dbReference type="Proteomes" id="UP001500359">
    <property type="component" value="Unassembled WGS sequence"/>
</dbReference>
<evidence type="ECO:0000256" key="2">
    <source>
        <dbReference type="SAM" id="SignalP"/>
    </source>
</evidence>
<reference evidence="4" key="1">
    <citation type="journal article" date="2019" name="Int. J. Syst. Evol. Microbiol.">
        <title>The Global Catalogue of Microorganisms (GCM) 10K type strain sequencing project: providing services to taxonomists for standard genome sequencing and annotation.</title>
        <authorList>
            <consortium name="The Broad Institute Genomics Platform"/>
            <consortium name="The Broad Institute Genome Sequencing Center for Infectious Disease"/>
            <person name="Wu L."/>
            <person name="Ma J."/>
        </authorList>
    </citation>
    <scope>NUCLEOTIDE SEQUENCE [LARGE SCALE GENOMIC DNA]</scope>
    <source>
        <strain evidence="4">JCM 15896</strain>
    </source>
</reference>
<sequence>MRLGYRVSLATMLLCVSSWSLASPHEQPLWLKESAKSQSLSDYQTQVSAGNRVVINPQGLAKLQANDEPQFDVIVPLPDGSETTFALTEIQVMAPQLAAKFPEIRSFKGVDITDPANTGRFDLSPQGFSGMFKYQGNWTLLNFEKGEDKHHYLSYFAKDEINQATHINLDRPDYLRLPNEARKSTLTELAAKQAARPNGNSVTTYRLAISAAAEYTRINGGEAGTLAELGRLVNRINQIFLTDLAIQFELVANNDRLIFTDGESDPFVNDASEDLDANQRTIDDLIGSANYDMGHVVNTDPGGLATIQSICVNGFKARGQSGSSRPTDESFYIQLVIHEFGHQLAADHTFNASSTGACTDDQRSRLAAVEPGSGSTLMSYAGLCAKQNLQDDADSYFHSFSIEQIRDNLDSMSCGTSVANGNTIPNISSAPINHSIPANTPFMLTAEVTDADNDSLTFIWDQIDPGNFSGSTSSDDELIVDNGANPLFRSYPPTDSPTRYFPRLADVLNDTISFGEVYPATQRQLNFELLVRDGKGGVNTLNATLDVEPTTEAFSVNRPLAQVRWIGGQNHTVSWNVAGTASAPINCANVDILLDADGDRIFESTLLASTTNDGQEDVVVPNTNTTNARLMVKCSDNVFFAVNPGRFDIVPGEDPVAPLITAQVAQEINEDTSLTIEFSDLVVDDPDSDYPSNFSLTILPGANYTSSGITVTPSNNFFGTLRVNLTVNDGINDSNVFVFNVSVSPLNDAPSAVDDSESIVQGSGLNVFDVLSNDFDVDEDEISLVEVTYLGAAQVSVVDGKINYTAAKSYFGTDTIRYTIQDPSFASDTAMITIEVRPTDTSAPPTPAPEPTSPDDSGGGSLGMIFILLALIKIAIFRQGAVR</sequence>
<keyword evidence="2" id="KW-0732">Signal</keyword>
<evidence type="ECO:0000313" key="4">
    <source>
        <dbReference type="Proteomes" id="UP001500359"/>
    </source>
</evidence>
<dbReference type="Gene3D" id="2.60.40.2810">
    <property type="match status" value="1"/>
</dbReference>
<feature type="region of interest" description="Disordered" evidence="1">
    <location>
        <begin position="838"/>
        <end position="858"/>
    </location>
</feature>
<evidence type="ECO:0000256" key="1">
    <source>
        <dbReference type="SAM" id="MobiDB-lite"/>
    </source>
</evidence>
<feature type="chain" id="PRO_5045871436" description="Metallo-peptidase family M12B Reprolysin-like" evidence="2">
    <location>
        <begin position="23"/>
        <end position="883"/>
    </location>
</feature>
<accession>A0ABP3WNM6</accession>
<gene>
    <name evidence="3" type="ORF">GCM10009114_07200</name>
</gene>
<evidence type="ECO:0008006" key="5">
    <source>
        <dbReference type="Google" id="ProtNLM"/>
    </source>
</evidence>
<evidence type="ECO:0000313" key="3">
    <source>
        <dbReference type="EMBL" id="GAA0853737.1"/>
    </source>
</evidence>
<dbReference type="Gene3D" id="3.40.390.10">
    <property type="entry name" value="Collagenase (Catalytic Domain)"/>
    <property type="match status" value="1"/>
</dbReference>
<organism evidence="3 4">
    <name type="scientific">Aliiglaciecola litoralis</name>
    <dbReference type="NCBI Taxonomy" id="582857"/>
    <lineage>
        <taxon>Bacteria</taxon>
        <taxon>Pseudomonadati</taxon>
        <taxon>Pseudomonadota</taxon>
        <taxon>Gammaproteobacteria</taxon>
        <taxon>Alteromonadales</taxon>
        <taxon>Alteromonadaceae</taxon>
        <taxon>Aliiglaciecola</taxon>
    </lineage>
</organism>